<dbReference type="STRING" id="1246637.MTBBW1_2660003"/>
<dbReference type="RefSeq" id="WP_080809861.1">
    <property type="nucleotide sequence ID" value="NZ_LT828573.1"/>
</dbReference>
<sequence>MKSKQYKAQITILDSEQKIVTDLEHLLSIENGTIDDIEMSIKELKNIILTEIQKSILENEQTEYIKKSLLESHVMERTLSQ</sequence>
<accession>A0A1W1HF24</accession>
<dbReference type="AlphaFoldDB" id="A0A1W1HF24"/>
<proteinExistence type="predicted"/>
<gene>
    <name evidence="1" type="ORF">MTBBW1_2660003</name>
</gene>
<protein>
    <submittedName>
        <fullName evidence="1">Uncharacterized protein</fullName>
    </submittedName>
</protein>
<dbReference type="Proteomes" id="UP000191931">
    <property type="component" value="Unassembled WGS sequence"/>
</dbReference>
<name>A0A1W1HF24_9BACT</name>
<evidence type="ECO:0000313" key="2">
    <source>
        <dbReference type="Proteomes" id="UP000191931"/>
    </source>
</evidence>
<organism evidence="1 2">
    <name type="scientific">Desulfamplus magnetovallimortis</name>
    <dbReference type="NCBI Taxonomy" id="1246637"/>
    <lineage>
        <taxon>Bacteria</taxon>
        <taxon>Pseudomonadati</taxon>
        <taxon>Thermodesulfobacteriota</taxon>
        <taxon>Desulfobacteria</taxon>
        <taxon>Desulfobacterales</taxon>
        <taxon>Desulfobacteraceae</taxon>
        <taxon>Desulfamplus</taxon>
    </lineage>
</organism>
<reference evidence="1 2" key="1">
    <citation type="submission" date="2017-03" db="EMBL/GenBank/DDBJ databases">
        <authorList>
            <person name="Afonso C.L."/>
            <person name="Miller P.J."/>
            <person name="Scott M.A."/>
            <person name="Spackman E."/>
            <person name="Goraichik I."/>
            <person name="Dimitrov K.M."/>
            <person name="Suarez D.L."/>
            <person name="Swayne D.E."/>
        </authorList>
    </citation>
    <scope>NUCLEOTIDE SEQUENCE [LARGE SCALE GENOMIC DNA]</scope>
    <source>
        <strain evidence="1">PRJEB14757</strain>
    </source>
</reference>
<keyword evidence="2" id="KW-1185">Reference proteome</keyword>
<evidence type="ECO:0000313" key="1">
    <source>
        <dbReference type="EMBL" id="SLM31070.1"/>
    </source>
</evidence>
<dbReference type="EMBL" id="FWEV01000186">
    <property type="protein sequence ID" value="SLM31070.1"/>
    <property type="molecule type" value="Genomic_DNA"/>
</dbReference>